<feature type="chain" id="PRO_5039048649" evidence="2">
    <location>
        <begin position="27"/>
        <end position="86"/>
    </location>
</feature>
<sequence>MRKPTKVILAALLFGLIVGLSGTTTSATKMKVPDGKDIVPDGVTVVSQTTVVGKAVKKKPAKKKPIPKNNKNVHKPKKVSKETQSK</sequence>
<feature type="signal peptide" evidence="2">
    <location>
        <begin position="1"/>
        <end position="26"/>
    </location>
</feature>
<evidence type="ECO:0000313" key="3">
    <source>
        <dbReference type="EMBL" id="ORN25464.1"/>
    </source>
</evidence>
<evidence type="ECO:0000256" key="2">
    <source>
        <dbReference type="SAM" id="SignalP"/>
    </source>
</evidence>
<dbReference type="GeneID" id="69803934"/>
<keyword evidence="4" id="KW-1185">Reference proteome</keyword>
<gene>
    <name evidence="3" type="ORF">FAM23169_02273</name>
</gene>
<comment type="caution">
    <text evidence="3">The sequence shown here is derived from an EMBL/GenBank/DDBJ whole genome shotgun (WGS) entry which is preliminary data.</text>
</comment>
<evidence type="ECO:0000313" key="4">
    <source>
        <dbReference type="Proteomes" id="UP000193009"/>
    </source>
</evidence>
<name>A0A1X1FBH7_9LACO</name>
<evidence type="ECO:0000256" key="1">
    <source>
        <dbReference type="SAM" id="MobiDB-lite"/>
    </source>
</evidence>
<feature type="compositionally biased region" description="Basic residues" evidence="1">
    <location>
        <begin position="55"/>
        <end position="78"/>
    </location>
</feature>
<protein>
    <submittedName>
        <fullName evidence="3">Uncharacterized protein</fullName>
    </submittedName>
</protein>
<organism evidence="3 4">
    <name type="scientific">Lentilactobacillus parabuchneri</name>
    <dbReference type="NCBI Taxonomy" id="152331"/>
    <lineage>
        <taxon>Bacteria</taxon>
        <taxon>Bacillati</taxon>
        <taxon>Bacillota</taxon>
        <taxon>Bacilli</taxon>
        <taxon>Lactobacillales</taxon>
        <taxon>Lactobacillaceae</taxon>
        <taxon>Lentilactobacillus</taxon>
    </lineage>
</organism>
<dbReference type="Proteomes" id="UP000193009">
    <property type="component" value="Unassembled WGS sequence"/>
</dbReference>
<dbReference type="KEGG" id="lpar:FAM21731_02305"/>
<keyword evidence="2" id="KW-0732">Signal</keyword>
<reference evidence="3 4" key="1">
    <citation type="journal article" date="2017" name="Front. Microbiol.">
        <title>The Histidine Decarboxylase Gene Cluster of Lactobacillus parabuchneri Was Gained by Horizontal Gene Transfer and Is Mobile within the Species.</title>
        <authorList>
            <person name="Wuthrich D."/>
            <person name="Berthoud H."/>
            <person name="Wechsler D."/>
            <person name="Eugster E."/>
            <person name="Irmler S."/>
            <person name="Bruggmann R."/>
        </authorList>
    </citation>
    <scope>NUCLEOTIDE SEQUENCE [LARGE SCALE GENOMIC DNA]</scope>
    <source>
        <strain evidence="3 4">FAM23169</strain>
    </source>
</reference>
<feature type="region of interest" description="Disordered" evidence="1">
    <location>
        <begin position="53"/>
        <end position="86"/>
    </location>
</feature>
<dbReference type="RefSeq" id="WP_057911133.1">
    <property type="nucleotide sequence ID" value="NZ_CP018796.1"/>
</dbReference>
<dbReference type="EMBL" id="MSBD01000051">
    <property type="protein sequence ID" value="ORN25464.1"/>
    <property type="molecule type" value="Genomic_DNA"/>
</dbReference>
<accession>A0A1X1FBH7</accession>
<proteinExistence type="predicted"/>
<dbReference type="AlphaFoldDB" id="A0A1X1FBH7"/>